<feature type="transmembrane region" description="Helical" evidence="8">
    <location>
        <begin position="371"/>
        <end position="396"/>
    </location>
</feature>
<keyword evidence="7 8" id="KW-0472">Membrane</keyword>
<dbReference type="SUPFAM" id="SSF161098">
    <property type="entry name" value="MetI-like"/>
    <property type="match status" value="2"/>
</dbReference>
<feature type="transmembrane region" description="Helical" evidence="8">
    <location>
        <begin position="503"/>
        <end position="524"/>
    </location>
</feature>
<keyword evidence="2 8" id="KW-0813">Transport</keyword>
<feature type="transmembrane region" description="Helical" evidence="8">
    <location>
        <begin position="267"/>
        <end position="284"/>
    </location>
</feature>
<feature type="transmembrane region" description="Helical" evidence="8">
    <location>
        <begin position="314"/>
        <end position="340"/>
    </location>
</feature>
<evidence type="ECO:0000256" key="3">
    <source>
        <dbReference type="ARBA" id="ARBA00022475"/>
    </source>
</evidence>
<dbReference type="InterPro" id="IPR035906">
    <property type="entry name" value="MetI-like_sf"/>
</dbReference>
<dbReference type="InterPro" id="IPR000515">
    <property type="entry name" value="MetI-like"/>
</dbReference>
<dbReference type="Proteomes" id="UP001597353">
    <property type="component" value="Unassembled WGS sequence"/>
</dbReference>
<evidence type="ECO:0000256" key="8">
    <source>
        <dbReference type="RuleBase" id="RU363032"/>
    </source>
</evidence>
<name>A0ABW4S0Q9_9RHOB</name>
<evidence type="ECO:0000259" key="9">
    <source>
        <dbReference type="PROSITE" id="PS50928"/>
    </source>
</evidence>
<feature type="transmembrane region" description="Helical" evidence="8">
    <location>
        <begin position="211"/>
        <end position="237"/>
    </location>
</feature>
<protein>
    <submittedName>
        <fullName evidence="10">ABC transporter permease</fullName>
    </submittedName>
</protein>
<dbReference type="RefSeq" id="WP_390259037.1">
    <property type="nucleotide sequence ID" value="NZ_JBHUGH010000002.1"/>
</dbReference>
<comment type="subcellular location">
    <subcellularLocation>
        <location evidence="1">Cell inner membrane</location>
        <topology evidence="1">Multi-pass membrane protein</topology>
    </subcellularLocation>
    <subcellularLocation>
        <location evidence="8">Cell membrane</location>
        <topology evidence="8">Multi-pass membrane protein</topology>
    </subcellularLocation>
</comment>
<evidence type="ECO:0000256" key="7">
    <source>
        <dbReference type="ARBA" id="ARBA00023136"/>
    </source>
</evidence>
<comment type="caution">
    <text evidence="10">The sequence shown here is derived from an EMBL/GenBank/DDBJ whole genome shotgun (WGS) entry which is preliminary data.</text>
</comment>
<dbReference type="PANTHER" id="PTHR43357:SF4">
    <property type="entry name" value="INNER MEMBRANE ABC TRANSPORTER PERMEASE PROTEIN YDCV"/>
    <property type="match status" value="1"/>
</dbReference>
<evidence type="ECO:0000256" key="2">
    <source>
        <dbReference type="ARBA" id="ARBA00022448"/>
    </source>
</evidence>
<feature type="transmembrane region" description="Helical" evidence="8">
    <location>
        <begin position="26"/>
        <end position="48"/>
    </location>
</feature>
<feature type="transmembrane region" description="Helical" evidence="8">
    <location>
        <begin position="408"/>
        <end position="433"/>
    </location>
</feature>
<evidence type="ECO:0000256" key="6">
    <source>
        <dbReference type="ARBA" id="ARBA00022989"/>
    </source>
</evidence>
<dbReference type="PANTHER" id="PTHR43357">
    <property type="entry name" value="INNER MEMBRANE ABC TRANSPORTER PERMEASE PROTEIN YDCV"/>
    <property type="match status" value="1"/>
</dbReference>
<comment type="similarity">
    <text evidence="8">Belongs to the binding-protein-dependent transport system permease family.</text>
</comment>
<evidence type="ECO:0000313" key="10">
    <source>
        <dbReference type="EMBL" id="MFD1910974.1"/>
    </source>
</evidence>
<keyword evidence="3" id="KW-1003">Cell membrane</keyword>
<dbReference type="Gene3D" id="1.10.3720.10">
    <property type="entry name" value="MetI-like"/>
    <property type="match status" value="2"/>
</dbReference>
<feature type="transmembrane region" description="Helical" evidence="8">
    <location>
        <begin position="112"/>
        <end position="135"/>
    </location>
</feature>
<accession>A0ABW4S0Q9</accession>
<evidence type="ECO:0000313" key="11">
    <source>
        <dbReference type="Proteomes" id="UP001597353"/>
    </source>
</evidence>
<feature type="domain" description="ABC transmembrane type-1" evidence="9">
    <location>
        <begin position="372"/>
        <end position="562"/>
    </location>
</feature>
<dbReference type="PROSITE" id="PS50928">
    <property type="entry name" value="ABC_TM1"/>
    <property type="match status" value="2"/>
</dbReference>
<sequence length="575" mass="61646">MTLETQPAAPARHLAIRLGVLQPGRLVWLGLALTLAILVIAPIAMLLVKSFTSAATGGFTLENYVTAYGRARHVQALWNTLLMGGATTVLALLMAVPTAWACTRTNMPGRNLVRFALFGAFLMPPYLTGVGWILLAGPNAGFINQAWVALTGASVPLVNIFSFPGLVLVMALSTFFTTFILVSAAFELLSSEMEDAANILGAGPFRTAFKITLPMVLPTILGSALLTFLVSIALYGVPALISIPARFPVVVIQLAEFFSFPVRIEVAAAYSIPLLGITVGLLLLQRRVLGRKGYTALGGKGGERRITELGRWKWAVLAYVLVVVLLAVAMPLIVLILAAFSKSWVNGFSAGNFTLGHFHYVLFQHSSSQQALWTSVFTGAAAATLAIMLALSIAYVVQRRLLPYGGVLAFLCMSPYVIPGIVLAIGFYAVYALPPVGLYGTYIILILAFTTRFLPIAYTTSNNGVRAINPEMEEAVRILGGGQFTAIRKVVAPLLKRTLASGWILIFVPAAQELSTAVFLVGPHTRVVSVVLLDMSEEGTFERLAALGSVLLLIIAAIVLVGVRLLGRDFMLRRS</sequence>
<keyword evidence="5 8" id="KW-0812">Transmembrane</keyword>
<keyword evidence="4" id="KW-0997">Cell inner membrane</keyword>
<feature type="transmembrane region" description="Helical" evidence="8">
    <location>
        <begin position="76"/>
        <end position="100"/>
    </location>
</feature>
<feature type="transmembrane region" description="Helical" evidence="8">
    <location>
        <begin position="142"/>
        <end position="161"/>
    </location>
</feature>
<feature type="transmembrane region" description="Helical" evidence="8">
    <location>
        <begin position="544"/>
        <end position="566"/>
    </location>
</feature>
<dbReference type="EMBL" id="JBHUGH010000002">
    <property type="protein sequence ID" value="MFD1910974.1"/>
    <property type="molecule type" value="Genomic_DNA"/>
</dbReference>
<reference evidence="11" key="1">
    <citation type="journal article" date="2019" name="Int. J. Syst. Evol. Microbiol.">
        <title>The Global Catalogue of Microorganisms (GCM) 10K type strain sequencing project: providing services to taxonomists for standard genome sequencing and annotation.</title>
        <authorList>
            <consortium name="The Broad Institute Genomics Platform"/>
            <consortium name="The Broad Institute Genome Sequencing Center for Infectious Disease"/>
            <person name="Wu L."/>
            <person name="Ma J."/>
        </authorList>
    </citation>
    <scope>NUCLEOTIDE SEQUENCE [LARGE SCALE GENOMIC DNA]</scope>
    <source>
        <strain evidence="11">CGMCC 4.7242</strain>
    </source>
</reference>
<keyword evidence="11" id="KW-1185">Reference proteome</keyword>
<evidence type="ECO:0000256" key="5">
    <source>
        <dbReference type="ARBA" id="ARBA00022692"/>
    </source>
</evidence>
<organism evidence="10 11">
    <name type="scientific">Halodurantibacterium flavum</name>
    <dbReference type="NCBI Taxonomy" id="1382802"/>
    <lineage>
        <taxon>Bacteria</taxon>
        <taxon>Pseudomonadati</taxon>
        <taxon>Pseudomonadota</taxon>
        <taxon>Alphaproteobacteria</taxon>
        <taxon>Rhodobacterales</taxon>
        <taxon>Paracoccaceae</taxon>
        <taxon>Halodurantibacterium</taxon>
    </lineage>
</organism>
<gene>
    <name evidence="10" type="ORF">ACFSGJ_01940</name>
</gene>
<dbReference type="CDD" id="cd06261">
    <property type="entry name" value="TM_PBP2"/>
    <property type="match status" value="2"/>
</dbReference>
<feature type="domain" description="ABC transmembrane type-1" evidence="9">
    <location>
        <begin position="77"/>
        <end position="285"/>
    </location>
</feature>
<evidence type="ECO:0000256" key="4">
    <source>
        <dbReference type="ARBA" id="ARBA00022519"/>
    </source>
</evidence>
<proteinExistence type="inferred from homology"/>
<dbReference type="Pfam" id="PF00528">
    <property type="entry name" value="BPD_transp_1"/>
    <property type="match status" value="1"/>
</dbReference>
<evidence type="ECO:0000256" key="1">
    <source>
        <dbReference type="ARBA" id="ARBA00004429"/>
    </source>
</evidence>
<keyword evidence="6 8" id="KW-1133">Transmembrane helix</keyword>